<dbReference type="SUPFAM" id="SSF51120">
    <property type="entry name" value="beta-Roll"/>
    <property type="match status" value="1"/>
</dbReference>
<comment type="subcellular location">
    <subcellularLocation>
        <location evidence="1">Secreted</location>
    </subcellularLocation>
</comment>
<dbReference type="Pfam" id="PF00353">
    <property type="entry name" value="HemolysinCabind"/>
    <property type="match status" value="2"/>
</dbReference>
<keyword evidence="3" id="KW-0106">Calcium</keyword>
<reference evidence="4 5" key="1">
    <citation type="submission" date="2018-06" db="EMBL/GenBank/DDBJ databases">
        <authorList>
            <consortium name="Pathogen Informatics"/>
            <person name="Doyle S."/>
        </authorList>
    </citation>
    <scope>NUCLEOTIDE SEQUENCE [LARGE SCALE GENOMIC DNA]</scope>
    <source>
        <strain evidence="4 5">NCTC10851</strain>
    </source>
</reference>
<dbReference type="PRINTS" id="PR00313">
    <property type="entry name" value="CABNDNGRPT"/>
</dbReference>
<dbReference type="InterPro" id="IPR001343">
    <property type="entry name" value="Hemolysn_Ca-bd"/>
</dbReference>
<dbReference type="Proteomes" id="UP000254507">
    <property type="component" value="Unassembled WGS sequence"/>
</dbReference>
<evidence type="ECO:0000313" key="5">
    <source>
        <dbReference type="Proteomes" id="UP000254507"/>
    </source>
</evidence>
<keyword evidence="2" id="KW-0964">Secreted</keyword>
<dbReference type="AlphaFoldDB" id="A0A380VHH4"/>
<evidence type="ECO:0000256" key="1">
    <source>
        <dbReference type="ARBA" id="ARBA00004613"/>
    </source>
</evidence>
<sequence>MEYRDYELAQSGNSNLKAKDELYSVEEIIGSNRRDEFKGSKFGDIFHGAEGDDLLQGNDGDDKLIGGNGNNYLSGGDGNDELQVFGNGSNVLRGGKGDDKLYGGSGSDLLEGGKVMIIWKGEKAVTSMPIELLQETILFMVKVNPVIPINFICQIFLSIIC</sequence>
<dbReference type="GO" id="GO:0005576">
    <property type="term" value="C:extracellular region"/>
    <property type="evidence" value="ECO:0007669"/>
    <property type="project" value="UniProtKB-SubCell"/>
</dbReference>
<dbReference type="PANTHER" id="PTHR38340">
    <property type="entry name" value="S-LAYER PROTEIN"/>
    <property type="match status" value="1"/>
</dbReference>
<evidence type="ECO:0000313" key="4">
    <source>
        <dbReference type="EMBL" id="SUU38485.1"/>
    </source>
</evidence>
<dbReference type="Gene3D" id="2.150.10.10">
    <property type="entry name" value="Serralysin-like metalloprotease, C-terminal"/>
    <property type="match status" value="2"/>
</dbReference>
<dbReference type="GO" id="GO:0005509">
    <property type="term" value="F:calcium ion binding"/>
    <property type="evidence" value="ECO:0007669"/>
    <property type="project" value="InterPro"/>
</dbReference>
<name>A0A380VHH4_9PAST</name>
<dbReference type="InterPro" id="IPR050557">
    <property type="entry name" value="RTX_toxin/Mannuronan_C5-epim"/>
</dbReference>
<organism evidence="4 5">
    <name type="scientific">Actinobacillus seminis</name>
    <dbReference type="NCBI Taxonomy" id="722"/>
    <lineage>
        <taxon>Bacteria</taxon>
        <taxon>Pseudomonadati</taxon>
        <taxon>Pseudomonadota</taxon>
        <taxon>Gammaproteobacteria</taxon>
        <taxon>Pasteurellales</taxon>
        <taxon>Pasteurellaceae</taxon>
        <taxon>Actinobacillus</taxon>
    </lineage>
</organism>
<protein>
    <submittedName>
        <fullName evidence="4">RTX-III toxin determinant A from serotype 8</fullName>
    </submittedName>
</protein>
<accession>A0A380VHH4</accession>
<gene>
    <name evidence="4" type="primary">apxIIIA_2</name>
    <name evidence="4" type="ORF">NCTC10851_02116</name>
</gene>
<proteinExistence type="predicted"/>
<dbReference type="RefSeq" id="WP_236757401.1">
    <property type="nucleotide sequence ID" value="NZ_NLFK01000008.1"/>
</dbReference>
<evidence type="ECO:0000256" key="2">
    <source>
        <dbReference type="ARBA" id="ARBA00022525"/>
    </source>
</evidence>
<dbReference type="EMBL" id="UFSB01000001">
    <property type="protein sequence ID" value="SUU38485.1"/>
    <property type="molecule type" value="Genomic_DNA"/>
</dbReference>
<evidence type="ECO:0000256" key="3">
    <source>
        <dbReference type="ARBA" id="ARBA00022837"/>
    </source>
</evidence>
<dbReference type="PANTHER" id="PTHR38340:SF1">
    <property type="entry name" value="S-LAYER PROTEIN"/>
    <property type="match status" value="1"/>
</dbReference>
<dbReference type="InterPro" id="IPR011049">
    <property type="entry name" value="Serralysin-like_metalloprot_C"/>
</dbReference>